<dbReference type="PANTHER" id="PTHR38594">
    <property type="entry name" value="PEP-DEPENDENT DIHYDROXYACETONE KINASE, PHOSPHORYL DONOR SUBUNIT DHAM"/>
    <property type="match status" value="1"/>
</dbReference>
<dbReference type="Pfam" id="PF03610">
    <property type="entry name" value="EIIA-man"/>
    <property type="match status" value="1"/>
</dbReference>
<comment type="subunit">
    <text evidence="5">Homodimer. The dihydroxyacetone kinase complex is composed of a homodimer of DhaM, a homodimer of DhaK and the subunit DhaL.</text>
</comment>
<dbReference type="InterPro" id="IPR039643">
    <property type="entry name" value="DhaM"/>
</dbReference>
<evidence type="ECO:0000256" key="2">
    <source>
        <dbReference type="ARBA" id="ARBA00002788"/>
    </source>
</evidence>
<keyword evidence="7" id="KW-0418">Kinase</keyword>
<dbReference type="OrthoDB" id="7065393at2"/>
<dbReference type="SUPFAM" id="SSF53062">
    <property type="entry name" value="PTS system fructose IIA component-like"/>
    <property type="match status" value="1"/>
</dbReference>
<evidence type="ECO:0000313" key="8">
    <source>
        <dbReference type="Proteomes" id="UP000199017"/>
    </source>
</evidence>
<comment type="catalytic activity">
    <reaction evidence="1">
        <text>dihydroxyacetone + phosphoenolpyruvate = dihydroxyacetone phosphate + pyruvate</text>
        <dbReference type="Rhea" id="RHEA:18381"/>
        <dbReference type="ChEBI" id="CHEBI:15361"/>
        <dbReference type="ChEBI" id="CHEBI:16016"/>
        <dbReference type="ChEBI" id="CHEBI:57642"/>
        <dbReference type="ChEBI" id="CHEBI:58702"/>
        <dbReference type="EC" id="2.7.1.121"/>
    </reaction>
</comment>
<evidence type="ECO:0000256" key="4">
    <source>
        <dbReference type="ARBA" id="ARBA00022679"/>
    </source>
</evidence>
<feature type="domain" description="PTS EIIA type-4" evidence="6">
    <location>
        <begin position="3"/>
        <end position="129"/>
    </location>
</feature>
<gene>
    <name evidence="7" type="ORF">SAMN05216352_109137</name>
</gene>
<dbReference type="Proteomes" id="UP000199017">
    <property type="component" value="Unassembled WGS sequence"/>
</dbReference>
<dbReference type="EC" id="2.7.1.121" evidence="3"/>
<dbReference type="InterPro" id="IPR012844">
    <property type="entry name" value="DhaM_N"/>
</dbReference>
<evidence type="ECO:0000256" key="1">
    <source>
        <dbReference type="ARBA" id="ARBA00001113"/>
    </source>
</evidence>
<keyword evidence="4" id="KW-0808">Transferase</keyword>
<name>A0A1G8LYU1_9BACI</name>
<evidence type="ECO:0000313" key="7">
    <source>
        <dbReference type="EMBL" id="SDI60826.1"/>
    </source>
</evidence>
<sequence>MAKVSIVVISHSKQLAEGIVELVSQTKQKDVTVVAAGGTEEEEIGTSVEMITKTVKEVYNEAGVLLLFDLGSAFMNAELAMEMLPDMEGNVQIADAPIVEGTYIAAVEAGLGCSLEEAKNAAEKAKTWKKTDG</sequence>
<dbReference type="InterPro" id="IPR036662">
    <property type="entry name" value="PTS_EIIA_man-typ_sf"/>
</dbReference>
<evidence type="ECO:0000256" key="5">
    <source>
        <dbReference type="ARBA" id="ARBA00046577"/>
    </source>
</evidence>
<reference evidence="7 8" key="1">
    <citation type="submission" date="2016-10" db="EMBL/GenBank/DDBJ databases">
        <authorList>
            <person name="de Groot N.N."/>
        </authorList>
    </citation>
    <scope>NUCLEOTIDE SEQUENCE [LARGE SCALE GENOMIC DNA]</scope>
    <source>
        <strain evidence="8">P4B,CCM 7963,CECT 7998,DSM 25260,IBRC-M 10614,KCTC 13821</strain>
    </source>
</reference>
<dbReference type="EMBL" id="FNDU01000009">
    <property type="protein sequence ID" value="SDI60826.1"/>
    <property type="molecule type" value="Genomic_DNA"/>
</dbReference>
<organism evidence="7 8">
    <name type="scientific">Alteribacillus bidgolensis</name>
    <dbReference type="NCBI Taxonomy" id="930129"/>
    <lineage>
        <taxon>Bacteria</taxon>
        <taxon>Bacillati</taxon>
        <taxon>Bacillota</taxon>
        <taxon>Bacilli</taxon>
        <taxon>Bacillales</taxon>
        <taxon>Bacillaceae</taxon>
        <taxon>Alteribacillus</taxon>
    </lineage>
</organism>
<dbReference type="GO" id="GO:0009401">
    <property type="term" value="P:phosphoenolpyruvate-dependent sugar phosphotransferase system"/>
    <property type="evidence" value="ECO:0007669"/>
    <property type="project" value="InterPro"/>
</dbReference>
<dbReference type="AlphaFoldDB" id="A0A1G8LYU1"/>
<evidence type="ECO:0000256" key="3">
    <source>
        <dbReference type="ARBA" id="ARBA00012095"/>
    </source>
</evidence>
<comment type="function">
    <text evidence="2">Component of the dihydroxyacetone kinase complex, which is responsible for the phosphoenolpyruvate (PEP)-dependent phosphorylation of dihydroxyacetone. DhaM serves as the phosphoryl donor. Is phosphorylated by phosphoenolpyruvate in an EI- and HPr-dependent reaction, and a phosphorelay system on histidine residues finally leads to phosphoryl transfer to DhaL and dihydroxyacetone.</text>
</comment>
<dbReference type="GO" id="GO:0019563">
    <property type="term" value="P:glycerol catabolic process"/>
    <property type="evidence" value="ECO:0007669"/>
    <property type="project" value="InterPro"/>
</dbReference>
<keyword evidence="8" id="KW-1185">Reference proteome</keyword>
<proteinExistence type="predicted"/>
<dbReference type="GO" id="GO:0047324">
    <property type="term" value="F:phosphoenolpyruvate-glycerone phosphotransferase activity"/>
    <property type="evidence" value="ECO:0007669"/>
    <property type="project" value="UniProtKB-EC"/>
</dbReference>
<accession>A0A1G8LYU1</accession>
<dbReference type="GO" id="GO:0016020">
    <property type="term" value="C:membrane"/>
    <property type="evidence" value="ECO:0007669"/>
    <property type="project" value="InterPro"/>
</dbReference>
<evidence type="ECO:0000259" key="6">
    <source>
        <dbReference type="PROSITE" id="PS51096"/>
    </source>
</evidence>
<dbReference type="PANTHER" id="PTHR38594:SF1">
    <property type="entry name" value="PEP-DEPENDENT DIHYDROXYACETONE KINASE, PHOSPHORYL DONOR SUBUNIT DHAM"/>
    <property type="match status" value="1"/>
</dbReference>
<protein>
    <recommendedName>
        <fullName evidence="3">phosphoenolpyruvate--glycerone phosphotransferase</fullName>
        <ecNumber evidence="3">2.7.1.121</ecNumber>
    </recommendedName>
</protein>
<dbReference type="NCBIfam" id="TIGR02364">
    <property type="entry name" value="dha_pts"/>
    <property type="match status" value="1"/>
</dbReference>
<dbReference type="STRING" id="930129.SAMN05216352_109137"/>
<dbReference type="RefSeq" id="WP_091586497.1">
    <property type="nucleotide sequence ID" value="NZ_FNDU01000009.1"/>
</dbReference>
<dbReference type="InterPro" id="IPR004701">
    <property type="entry name" value="PTS_EIIA_man-typ"/>
</dbReference>
<dbReference type="Gene3D" id="3.40.50.510">
    <property type="entry name" value="Phosphotransferase system, mannose-type IIA component"/>
    <property type="match status" value="1"/>
</dbReference>
<dbReference type="PROSITE" id="PS51096">
    <property type="entry name" value="PTS_EIIA_TYPE_4"/>
    <property type="match status" value="1"/>
</dbReference>